<keyword evidence="1" id="KW-0812">Transmembrane</keyword>
<dbReference type="RefSeq" id="WP_125084087.1">
    <property type="nucleotide sequence ID" value="NZ_CP034248.1"/>
</dbReference>
<evidence type="ECO:0000256" key="1">
    <source>
        <dbReference type="SAM" id="Phobius"/>
    </source>
</evidence>
<dbReference type="Proteomes" id="UP000273145">
    <property type="component" value="Chromosome"/>
</dbReference>
<dbReference type="OrthoDB" id="2666856at2"/>
<dbReference type="KEGG" id="plen:EIM92_18550"/>
<organism evidence="2 3">
    <name type="scientific">Paenibacillus lentus</name>
    <dbReference type="NCBI Taxonomy" id="1338368"/>
    <lineage>
        <taxon>Bacteria</taxon>
        <taxon>Bacillati</taxon>
        <taxon>Bacillota</taxon>
        <taxon>Bacilli</taxon>
        <taxon>Bacillales</taxon>
        <taxon>Paenibacillaceae</taxon>
        <taxon>Paenibacillus</taxon>
    </lineage>
</organism>
<dbReference type="EMBL" id="CP034248">
    <property type="protein sequence ID" value="AZK47918.1"/>
    <property type="molecule type" value="Genomic_DNA"/>
</dbReference>
<accession>A0A3Q8S623</accession>
<evidence type="ECO:0000313" key="3">
    <source>
        <dbReference type="Proteomes" id="UP000273145"/>
    </source>
</evidence>
<protein>
    <submittedName>
        <fullName evidence="2">Uncharacterized protein</fullName>
    </submittedName>
</protein>
<keyword evidence="1" id="KW-0472">Membrane</keyword>
<dbReference type="AlphaFoldDB" id="A0A3Q8S623"/>
<reference evidence="2 3" key="1">
    <citation type="submission" date="2018-11" db="EMBL/GenBank/DDBJ databases">
        <title>Genome sequencing of Paenibacillus lentus DSM25539(T).</title>
        <authorList>
            <person name="Kook J.-K."/>
            <person name="Park S.-N."/>
            <person name="Lim Y.K."/>
        </authorList>
    </citation>
    <scope>NUCLEOTIDE SEQUENCE [LARGE SCALE GENOMIC DNA]</scope>
    <source>
        <strain evidence="2 3">DSM 25539</strain>
    </source>
</reference>
<keyword evidence="3" id="KW-1185">Reference proteome</keyword>
<sequence length="82" mass="9177">MSAIGTIVAIIIALLISLFIGPTGTLALISVGFGLVLSMYIRNREMYSDIQRIKEKLGIEDKDDFNMSDEEIENELLKDIEQ</sequence>
<proteinExistence type="predicted"/>
<feature type="transmembrane region" description="Helical" evidence="1">
    <location>
        <begin position="6"/>
        <end position="37"/>
    </location>
</feature>
<name>A0A3Q8S623_9BACL</name>
<keyword evidence="1" id="KW-1133">Transmembrane helix</keyword>
<gene>
    <name evidence="2" type="ORF">EIM92_18550</name>
</gene>
<evidence type="ECO:0000313" key="2">
    <source>
        <dbReference type="EMBL" id="AZK47918.1"/>
    </source>
</evidence>